<dbReference type="HOGENOM" id="CLU_2099129_0_0_1"/>
<evidence type="ECO:0008006" key="5">
    <source>
        <dbReference type="Google" id="ProtNLM"/>
    </source>
</evidence>
<dbReference type="EMBL" id="DS268420">
    <property type="protein sequence ID" value="EFO87982.1"/>
    <property type="molecule type" value="Genomic_DNA"/>
</dbReference>
<keyword evidence="2" id="KW-0472">Membrane</keyword>
<reference evidence="3" key="1">
    <citation type="submission" date="2007-07" db="EMBL/GenBank/DDBJ databases">
        <title>PCAP assembly of the Caenorhabditis remanei genome.</title>
        <authorList>
            <consortium name="The Caenorhabditis remanei Sequencing Consortium"/>
            <person name="Wilson R.K."/>
        </authorList>
    </citation>
    <scope>NUCLEOTIDE SEQUENCE [LARGE SCALE GENOMIC DNA]</scope>
    <source>
        <strain evidence="3">PB4641</strain>
    </source>
</reference>
<sequence length="116" mass="13654">MTQINIENDKSDSRERRRRLGRKRRKRRRLCDQIGEDKWIKRVIMRERKERITDCLMVFAPLPIGFIVANWLCCLLVHSANCNGKRTVEGEEDDEEAEAVTSDRSGKITELFSDLM</sequence>
<keyword evidence="2" id="KW-0812">Transmembrane</keyword>
<evidence type="ECO:0000313" key="3">
    <source>
        <dbReference type="EMBL" id="EFO87982.1"/>
    </source>
</evidence>
<evidence type="ECO:0000256" key="1">
    <source>
        <dbReference type="SAM" id="MobiDB-lite"/>
    </source>
</evidence>
<organism evidence="4">
    <name type="scientific">Caenorhabditis remanei</name>
    <name type="common">Caenorhabditis vulgaris</name>
    <dbReference type="NCBI Taxonomy" id="31234"/>
    <lineage>
        <taxon>Eukaryota</taxon>
        <taxon>Metazoa</taxon>
        <taxon>Ecdysozoa</taxon>
        <taxon>Nematoda</taxon>
        <taxon>Chromadorea</taxon>
        <taxon>Rhabditida</taxon>
        <taxon>Rhabditina</taxon>
        <taxon>Rhabditomorpha</taxon>
        <taxon>Rhabditoidea</taxon>
        <taxon>Rhabditidae</taxon>
        <taxon>Peloderinae</taxon>
        <taxon>Caenorhabditis</taxon>
    </lineage>
</organism>
<feature type="region of interest" description="Disordered" evidence="1">
    <location>
        <begin position="1"/>
        <end position="24"/>
    </location>
</feature>
<evidence type="ECO:0000256" key="2">
    <source>
        <dbReference type="SAM" id="Phobius"/>
    </source>
</evidence>
<keyword evidence="4" id="KW-1185">Reference proteome</keyword>
<dbReference type="AlphaFoldDB" id="E3LZS4"/>
<gene>
    <name evidence="3" type="ORF">CRE_05527</name>
</gene>
<feature type="transmembrane region" description="Helical" evidence="2">
    <location>
        <begin position="55"/>
        <end position="78"/>
    </location>
</feature>
<accession>E3LZS4</accession>
<proteinExistence type="predicted"/>
<dbReference type="InParanoid" id="E3LZS4"/>
<evidence type="ECO:0000313" key="4">
    <source>
        <dbReference type="Proteomes" id="UP000008281"/>
    </source>
</evidence>
<name>E3LZS4_CAERE</name>
<dbReference type="Proteomes" id="UP000008281">
    <property type="component" value="Unassembled WGS sequence"/>
</dbReference>
<keyword evidence="2" id="KW-1133">Transmembrane helix</keyword>
<protein>
    <recommendedName>
        <fullName evidence="5">Transmembrane protein</fullName>
    </recommendedName>
</protein>